<dbReference type="Proteomes" id="UP000192578">
    <property type="component" value="Unassembled WGS sequence"/>
</dbReference>
<keyword evidence="2" id="KW-1185">Reference proteome</keyword>
<proteinExistence type="predicted"/>
<sequence>MYKSEQFLRLYLKHAEGYKYSAITAAAAAALSDKFRELKYGFFEGLGRDHDKNKKHCGCGPQRDTNCSALSTLVYRTLSKTADYGPQHTAYEIKKQLGDAKQEHFLWSVVVVNLDTRATDLQGTFCRTALVFWADRAVLGDADLVRERRRLTALVSERAFKIKVSEEAGRGNIYMVAAKL</sequence>
<accession>A0A9X6RJI7</accession>
<gene>
    <name evidence="1" type="ORF">BV898_14659</name>
</gene>
<evidence type="ECO:0000313" key="2">
    <source>
        <dbReference type="Proteomes" id="UP000192578"/>
    </source>
</evidence>
<evidence type="ECO:0000313" key="1">
    <source>
        <dbReference type="EMBL" id="OWA50133.1"/>
    </source>
</evidence>
<dbReference type="EMBL" id="MTYJ01000183">
    <property type="protein sequence ID" value="OWA50133.1"/>
    <property type="molecule type" value="Genomic_DNA"/>
</dbReference>
<dbReference type="AlphaFoldDB" id="A0A9X6RJI7"/>
<organism evidence="1 2">
    <name type="scientific">Hypsibius exemplaris</name>
    <name type="common">Freshwater tardigrade</name>
    <dbReference type="NCBI Taxonomy" id="2072580"/>
    <lineage>
        <taxon>Eukaryota</taxon>
        <taxon>Metazoa</taxon>
        <taxon>Ecdysozoa</taxon>
        <taxon>Tardigrada</taxon>
        <taxon>Eutardigrada</taxon>
        <taxon>Parachela</taxon>
        <taxon>Hypsibioidea</taxon>
        <taxon>Hypsibiidae</taxon>
        <taxon>Hypsibius</taxon>
    </lineage>
</organism>
<reference evidence="2" key="1">
    <citation type="submission" date="2017-01" db="EMBL/GenBank/DDBJ databases">
        <title>Comparative genomics of anhydrobiosis in the tardigrade Hypsibius dujardini.</title>
        <authorList>
            <person name="Yoshida Y."/>
            <person name="Koutsovoulos G."/>
            <person name="Laetsch D."/>
            <person name="Stevens L."/>
            <person name="Kumar S."/>
            <person name="Horikawa D."/>
            <person name="Ishino K."/>
            <person name="Komine S."/>
            <person name="Tomita M."/>
            <person name="Blaxter M."/>
            <person name="Arakawa K."/>
        </authorList>
    </citation>
    <scope>NUCLEOTIDE SEQUENCE [LARGE SCALE GENOMIC DNA]</scope>
    <source>
        <strain evidence="2">Z151</strain>
    </source>
</reference>
<comment type="caution">
    <text evidence="1">The sequence shown here is derived from an EMBL/GenBank/DDBJ whole genome shotgun (WGS) entry which is preliminary data.</text>
</comment>
<protein>
    <submittedName>
        <fullName evidence="1">Uncharacterized protein</fullName>
    </submittedName>
</protein>
<name>A0A9X6RJI7_HYPEX</name>